<organism evidence="7 8">
    <name type="scientific">Thelephora terrestris</name>
    <dbReference type="NCBI Taxonomy" id="56493"/>
    <lineage>
        <taxon>Eukaryota</taxon>
        <taxon>Fungi</taxon>
        <taxon>Dikarya</taxon>
        <taxon>Basidiomycota</taxon>
        <taxon>Agaricomycotina</taxon>
        <taxon>Agaricomycetes</taxon>
        <taxon>Thelephorales</taxon>
        <taxon>Thelephoraceae</taxon>
        <taxon>Thelephora</taxon>
    </lineage>
</organism>
<dbReference type="InterPro" id="IPR016024">
    <property type="entry name" value="ARM-type_fold"/>
</dbReference>
<accession>A0A9P6HC97</accession>
<evidence type="ECO:0000313" key="8">
    <source>
        <dbReference type="Proteomes" id="UP000736335"/>
    </source>
</evidence>
<evidence type="ECO:0000256" key="5">
    <source>
        <dbReference type="SAM" id="MobiDB-lite"/>
    </source>
</evidence>
<feature type="region of interest" description="Disordered" evidence="5">
    <location>
        <begin position="679"/>
        <end position="731"/>
    </location>
</feature>
<dbReference type="OrthoDB" id="20900at2759"/>
<dbReference type="GO" id="GO:0006364">
    <property type="term" value="P:rRNA processing"/>
    <property type="evidence" value="ECO:0007669"/>
    <property type="project" value="TreeGrafter"/>
</dbReference>
<dbReference type="GO" id="GO:0005634">
    <property type="term" value="C:nucleus"/>
    <property type="evidence" value="ECO:0007669"/>
    <property type="project" value="UniProtKB-SubCell"/>
</dbReference>
<sequence length="731" mass="80379">MDNHRLKTWLQLHLATDASAVTNLPFVLSSLTEEDFLAQGHVQKWTIRINSLMHSKDPGARWAGLSIALRTAMLSRDVMNECAHGWITLTLPMLFKTESLPSIKACIRLIRFIFSSGVGHAEFQRQVVLPNIAKFSQGLIEIVGKHKSEKLKTLCLETLTQLVLLFPSSHKQLHTSLSALTLKHLNGSSFAPSPGELVTAASKLYAVLPCTGGKVGASNLWRKSLDETLEFTQAALSWLKADFQGNQSTQEDPMIYIPLNLDRLRAGITVLCDLLSSPTSRPVQVPMGRLSKLCITLLSCDATERSGDYVESSLIDMRASTVPAIWELAADLTERMLTLYATYAAPNVSRILSCVAYHLERKRSPSHTLPFLRILVAACANSRAMSNPFLTNRLVRAVIPYLTKLILPQSETKTAESVEAGGSSKRKGKRRARGYEGDEVFKTNPGVFFGSLHEEQVVMLSIEALRFLSSDPGISPEVYSVLSRLLLSLFLHLSGLPPSLVSKNLAFHNDLSSKLQDVCIKLASTKPVVMGRALPLLMNLLNQKATRSSVVLDILLHPRLPPLVRQLPPVENISLFRAEESEVERELRTMLGLASAEDPEPVASAQEPPPEPSKELENTTPAVEVIPLSSNLVPDSTFITNPTGPLGLLSNDMQVDRSNITSLVGLSQEQTSIEVVPPKDSTPLKNTFTEKSPLVSEPPQLPSWDPISYVGDEEEEDEEEIPSINMESDSD</sequence>
<proteinExistence type="inferred from homology"/>
<comment type="similarity">
    <text evidence="2">Belongs to the RIX1/PELP1 family.</text>
</comment>
<dbReference type="InterPro" id="IPR012583">
    <property type="entry name" value="RIX1_N"/>
</dbReference>
<keyword evidence="4" id="KW-0539">Nucleus</keyword>
<keyword evidence="8" id="KW-1185">Reference proteome</keyword>
<feature type="region of interest" description="Disordered" evidence="5">
    <location>
        <begin position="594"/>
        <end position="618"/>
    </location>
</feature>
<dbReference type="SUPFAM" id="SSF48371">
    <property type="entry name" value="ARM repeat"/>
    <property type="match status" value="1"/>
</dbReference>
<dbReference type="PANTHER" id="PTHR34105:SF1">
    <property type="entry name" value="PROLINE-, GLUTAMIC ACID- AND LEUCINE-RICH PROTEIN 1"/>
    <property type="match status" value="1"/>
</dbReference>
<dbReference type="AlphaFoldDB" id="A0A9P6HC97"/>
<protein>
    <recommendedName>
        <fullName evidence="3">Pre-rRNA-processing protein RIX1</fullName>
    </recommendedName>
</protein>
<name>A0A9P6HC97_9AGAM</name>
<gene>
    <name evidence="7" type="ORF">BJ322DRAFT_1068535</name>
</gene>
<evidence type="ECO:0000259" key="6">
    <source>
        <dbReference type="Pfam" id="PF08167"/>
    </source>
</evidence>
<feature type="compositionally biased region" description="Acidic residues" evidence="5">
    <location>
        <begin position="711"/>
        <end position="721"/>
    </location>
</feature>
<evidence type="ECO:0000256" key="4">
    <source>
        <dbReference type="ARBA" id="ARBA00023242"/>
    </source>
</evidence>
<dbReference type="Pfam" id="PF08167">
    <property type="entry name" value="RIX1"/>
    <property type="match status" value="1"/>
</dbReference>
<dbReference type="PANTHER" id="PTHR34105">
    <property type="entry name" value="PROLINE-, GLUTAMIC ACID- AND LEUCINE-RICH PROTEIN 1"/>
    <property type="match status" value="1"/>
</dbReference>
<dbReference type="Proteomes" id="UP000736335">
    <property type="component" value="Unassembled WGS sequence"/>
</dbReference>
<reference evidence="7" key="1">
    <citation type="journal article" date="2020" name="Nat. Commun.">
        <title>Large-scale genome sequencing of mycorrhizal fungi provides insights into the early evolution of symbiotic traits.</title>
        <authorList>
            <person name="Miyauchi S."/>
            <person name="Kiss E."/>
            <person name="Kuo A."/>
            <person name="Drula E."/>
            <person name="Kohler A."/>
            <person name="Sanchez-Garcia M."/>
            <person name="Morin E."/>
            <person name="Andreopoulos B."/>
            <person name="Barry K.W."/>
            <person name="Bonito G."/>
            <person name="Buee M."/>
            <person name="Carver A."/>
            <person name="Chen C."/>
            <person name="Cichocki N."/>
            <person name="Clum A."/>
            <person name="Culley D."/>
            <person name="Crous P.W."/>
            <person name="Fauchery L."/>
            <person name="Girlanda M."/>
            <person name="Hayes R.D."/>
            <person name="Keri Z."/>
            <person name="LaButti K."/>
            <person name="Lipzen A."/>
            <person name="Lombard V."/>
            <person name="Magnuson J."/>
            <person name="Maillard F."/>
            <person name="Murat C."/>
            <person name="Nolan M."/>
            <person name="Ohm R.A."/>
            <person name="Pangilinan J."/>
            <person name="Pereira M.F."/>
            <person name="Perotto S."/>
            <person name="Peter M."/>
            <person name="Pfister S."/>
            <person name="Riley R."/>
            <person name="Sitrit Y."/>
            <person name="Stielow J.B."/>
            <person name="Szollosi G."/>
            <person name="Zifcakova L."/>
            <person name="Stursova M."/>
            <person name="Spatafora J.W."/>
            <person name="Tedersoo L."/>
            <person name="Vaario L.M."/>
            <person name="Yamada A."/>
            <person name="Yan M."/>
            <person name="Wang P."/>
            <person name="Xu J."/>
            <person name="Bruns T."/>
            <person name="Baldrian P."/>
            <person name="Vilgalys R."/>
            <person name="Dunand C."/>
            <person name="Henrissat B."/>
            <person name="Grigoriev I.V."/>
            <person name="Hibbett D."/>
            <person name="Nagy L.G."/>
            <person name="Martin F.M."/>
        </authorList>
    </citation>
    <scope>NUCLEOTIDE SEQUENCE</scope>
    <source>
        <strain evidence="7">UH-Tt-Lm1</strain>
    </source>
</reference>
<dbReference type="EMBL" id="WIUZ02000009">
    <property type="protein sequence ID" value="KAF9784082.1"/>
    <property type="molecule type" value="Genomic_DNA"/>
</dbReference>
<evidence type="ECO:0000313" key="7">
    <source>
        <dbReference type="EMBL" id="KAF9784082.1"/>
    </source>
</evidence>
<comment type="subcellular location">
    <subcellularLocation>
        <location evidence="1">Nucleus</location>
    </subcellularLocation>
</comment>
<evidence type="ECO:0000256" key="3">
    <source>
        <dbReference type="ARBA" id="ARBA00021502"/>
    </source>
</evidence>
<evidence type="ECO:0000256" key="1">
    <source>
        <dbReference type="ARBA" id="ARBA00004123"/>
    </source>
</evidence>
<evidence type="ECO:0000256" key="2">
    <source>
        <dbReference type="ARBA" id="ARBA00010511"/>
    </source>
</evidence>
<comment type="caution">
    <text evidence="7">The sequence shown here is derived from an EMBL/GenBank/DDBJ whole genome shotgun (WGS) entry which is preliminary data.</text>
</comment>
<reference evidence="7" key="2">
    <citation type="submission" date="2020-11" db="EMBL/GenBank/DDBJ databases">
        <authorList>
            <consortium name="DOE Joint Genome Institute"/>
            <person name="Kuo A."/>
            <person name="Miyauchi S."/>
            <person name="Kiss E."/>
            <person name="Drula E."/>
            <person name="Kohler A."/>
            <person name="Sanchez-Garcia M."/>
            <person name="Andreopoulos B."/>
            <person name="Barry K.W."/>
            <person name="Bonito G."/>
            <person name="Buee M."/>
            <person name="Carver A."/>
            <person name="Chen C."/>
            <person name="Cichocki N."/>
            <person name="Clum A."/>
            <person name="Culley D."/>
            <person name="Crous P.W."/>
            <person name="Fauchery L."/>
            <person name="Girlanda M."/>
            <person name="Hayes R."/>
            <person name="Keri Z."/>
            <person name="Labutti K."/>
            <person name="Lipzen A."/>
            <person name="Lombard V."/>
            <person name="Magnuson J."/>
            <person name="Maillard F."/>
            <person name="Morin E."/>
            <person name="Murat C."/>
            <person name="Nolan M."/>
            <person name="Ohm R."/>
            <person name="Pangilinan J."/>
            <person name="Pereira M."/>
            <person name="Perotto S."/>
            <person name="Peter M."/>
            <person name="Riley R."/>
            <person name="Sitrit Y."/>
            <person name="Stielow B."/>
            <person name="Szollosi G."/>
            <person name="Zifcakova L."/>
            <person name="Stursova M."/>
            <person name="Spatafora J.W."/>
            <person name="Tedersoo L."/>
            <person name="Vaario L.-M."/>
            <person name="Yamada A."/>
            <person name="Yan M."/>
            <person name="Wang P."/>
            <person name="Xu J."/>
            <person name="Bruns T."/>
            <person name="Baldrian P."/>
            <person name="Vilgalys R."/>
            <person name="Henrissat B."/>
            <person name="Grigoriev I.V."/>
            <person name="Hibbett D."/>
            <person name="Nagy L.G."/>
            <person name="Martin F.M."/>
        </authorList>
    </citation>
    <scope>NUCLEOTIDE SEQUENCE</scope>
    <source>
        <strain evidence="7">UH-Tt-Lm1</strain>
    </source>
</reference>
<feature type="domain" description="Pre-rRNA-processing protein RIX1 N-terminal" evidence="6">
    <location>
        <begin position="9"/>
        <end position="190"/>
    </location>
</feature>